<feature type="region of interest" description="Disordered" evidence="1">
    <location>
        <begin position="21"/>
        <end position="44"/>
    </location>
</feature>
<protein>
    <submittedName>
        <fullName evidence="2">Uncharacterized protein</fullName>
    </submittedName>
</protein>
<sequence length="142" mass="16604">MAANSDTLKLDRNKGMYLMAQKAKESAREKKADEEEKPEKDFNYPTDEVKKAVDLINQKGYITKLDFKEMDDDDWAKGFSKEIDKVFQKSDKNPYIYYEKFDFVGGDIDSIIWNMDVIKTREEALEKLADLLGSVWKQNNRV</sequence>
<reference evidence="2 3" key="1">
    <citation type="journal article" date="2015" name="Genome Announc.">
        <title>Expanding the biotechnology potential of lactobacilli through comparative genomics of 213 strains and associated genera.</title>
        <authorList>
            <person name="Sun Z."/>
            <person name="Harris H.M."/>
            <person name="McCann A."/>
            <person name="Guo C."/>
            <person name="Argimon S."/>
            <person name="Zhang W."/>
            <person name="Yang X."/>
            <person name="Jeffery I.B."/>
            <person name="Cooney J.C."/>
            <person name="Kagawa T.F."/>
            <person name="Liu W."/>
            <person name="Song Y."/>
            <person name="Salvetti E."/>
            <person name="Wrobel A."/>
            <person name="Rasinkangas P."/>
            <person name="Parkhill J."/>
            <person name="Rea M.C."/>
            <person name="O'Sullivan O."/>
            <person name="Ritari J."/>
            <person name="Douillard F.P."/>
            <person name="Paul Ross R."/>
            <person name="Yang R."/>
            <person name="Briner A.E."/>
            <person name="Felis G.E."/>
            <person name="de Vos W.M."/>
            <person name="Barrangou R."/>
            <person name="Klaenhammer T.R."/>
            <person name="Caufield P.W."/>
            <person name="Cui Y."/>
            <person name="Zhang H."/>
            <person name="O'Toole P.W."/>
        </authorList>
    </citation>
    <scope>NUCLEOTIDE SEQUENCE [LARGE SCALE GENOMIC DNA]</scope>
    <source>
        <strain evidence="2 3">DSM 18382</strain>
    </source>
</reference>
<dbReference type="EMBL" id="AZFY01000093">
    <property type="protein sequence ID" value="KRM07762.1"/>
    <property type="molecule type" value="Genomic_DNA"/>
</dbReference>
<dbReference type="AlphaFoldDB" id="A0A0R1VQ84"/>
<evidence type="ECO:0000256" key="1">
    <source>
        <dbReference type="SAM" id="MobiDB-lite"/>
    </source>
</evidence>
<organism evidence="2 3">
    <name type="scientific">Lentilactobacillus farraginis DSM 18382 = JCM 14108</name>
    <dbReference type="NCBI Taxonomy" id="1423743"/>
    <lineage>
        <taxon>Bacteria</taxon>
        <taxon>Bacillati</taxon>
        <taxon>Bacillota</taxon>
        <taxon>Bacilli</taxon>
        <taxon>Lactobacillales</taxon>
        <taxon>Lactobacillaceae</taxon>
        <taxon>Lentilactobacillus</taxon>
    </lineage>
</organism>
<dbReference type="PATRIC" id="fig|1423743.5.peg.343"/>
<proteinExistence type="predicted"/>
<feature type="compositionally biased region" description="Basic and acidic residues" evidence="1">
    <location>
        <begin position="22"/>
        <end position="44"/>
    </location>
</feature>
<accession>A0A0R1VQ84</accession>
<name>A0A0R1VQ84_9LACO</name>
<gene>
    <name evidence="2" type="ORF">FD41_GL000331</name>
</gene>
<evidence type="ECO:0000313" key="3">
    <source>
        <dbReference type="Proteomes" id="UP000051966"/>
    </source>
</evidence>
<dbReference type="OrthoDB" id="2292110at2"/>
<keyword evidence="3" id="KW-1185">Reference proteome</keyword>
<comment type="caution">
    <text evidence="2">The sequence shown here is derived from an EMBL/GenBank/DDBJ whole genome shotgun (WGS) entry which is preliminary data.</text>
</comment>
<evidence type="ECO:0000313" key="2">
    <source>
        <dbReference type="EMBL" id="KRM07762.1"/>
    </source>
</evidence>
<dbReference type="Proteomes" id="UP000051966">
    <property type="component" value="Unassembled WGS sequence"/>
</dbReference>